<dbReference type="InterPro" id="IPR000515">
    <property type="entry name" value="MetI-like"/>
</dbReference>
<reference evidence="10" key="1">
    <citation type="submission" date="2014-07" db="EMBL/GenBank/DDBJ databases">
        <authorList>
            <person name="Urmite Genomes Urmite Genomes"/>
        </authorList>
    </citation>
    <scope>NUCLEOTIDE SEQUENCE</scope>
    <source>
        <strain evidence="10">11W110_air</strain>
    </source>
</reference>
<dbReference type="PANTHER" id="PTHR43005:SF1">
    <property type="entry name" value="SPERMIDINE_PUTRESCINE TRANSPORT SYSTEM PERMEASE PROTEIN"/>
    <property type="match status" value="1"/>
</dbReference>
<dbReference type="PANTHER" id="PTHR43005">
    <property type="entry name" value="BLR7065 PROTEIN"/>
    <property type="match status" value="1"/>
</dbReference>
<keyword evidence="4 7" id="KW-0812">Transmembrane</keyword>
<evidence type="ECO:0000256" key="1">
    <source>
        <dbReference type="ARBA" id="ARBA00004651"/>
    </source>
</evidence>
<name>A0A078MVR8_9MICC</name>
<dbReference type="Gene3D" id="1.10.3720.10">
    <property type="entry name" value="MetI-like"/>
    <property type="match status" value="1"/>
</dbReference>
<keyword evidence="5 7" id="KW-1133">Transmembrane helix</keyword>
<comment type="similarity">
    <text evidence="7">Belongs to the binding-protein-dependent transport system permease family.</text>
</comment>
<feature type="transmembrane region" description="Helical" evidence="7">
    <location>
        <begin position="234"/>
        <end position="257"/>
    </location>
</feature>
<feature type="transmembrane region" description="Helical" evidence="7">
    <location>
        <begin position="277"/>
        <end position="303"/>
    </location>
</feature>
<feature type="transmembrane region" description="Helical" evidence="7">
    <location>
        <begin position="89"/>
        <end position="118"/>
    </location>
</feature>
<dbReference type="GO" id="GO:0055085">
    <property type="term" value="P:transmembrane transport"/>
    <property type="evidence" value="ECO:0007669"/>
    <property type="project" value="InterPro"/>
</dbReference>
<dbReference type="InterPro" id="IPR035906">
    <property type="entry name" value="MetI-like_sf"/>
</dbReference>
<dbReference type="PATRIC" id="fig|1461584.3.peg.2863"/>
<sequence length="317" mass="33938">MAVTAPARPGPDRRPAPAPPRRRRLSSSAARTGWIYLSPTLAVVGLVTLFPIAFSIAMSFSKVELGYTGFALTGFTTDNYAALFSSGRWAYAALFTIFYTVVTVVIELILGTLVALVLERLTSWRGWMMALLLIPWAMITVISAQLWSYLYNSAYGAVSWVFGLFGGDPVILGEPASAITAMMVADIWKTTPFVAIIVLAGLVAIPGDVYEAAELDGANAWQTFWQVTLPQLSATLAIAVLFRVLQAFGVFDLPFVLTGGGPGTSTESLALLGWKVMFQSLNLGTGAAVAVTTGALVLIACLLSLRAFRSQVNEEKP</sequence>
<feature type="transmembrane region" description="Helical" evidence="7">
    <location>
        <begin position="33"/>
        <end position="57"/>
    </location>
</feature>
<keyword evidence="3" id="KW-1003">Cell membrane</keyword>
<gene>
    <name evidence="10" type="primary">sugA_3</name>
    <name evidence="10" type="ORF">BN1051_02887</name>
</gene>
<feature type="transmembrane region" description="Helical" evidence="7">
    <location>
        <begin position="193"/>
        <end position="213"/>
    </location>
</feature>
<dbReference type="Pfam" id="PF00528">
    <property type="entry name" value="BPD_transp_1"/>
    <property type="match status" value="1"/>
</dbReference>
<feature type="transmembrane region" description="Helical" evidence="7">
    <location>
        <begin position="130"/>
        <end position="150"/>
    </location>
</feature>
<dbReference type="EMBL" id="LN483072">
    <property type="protein sequence ID" value="CEA09517.1"/>
    <property type="molecule type" value="Genomic_DNA"/>
</dbReference>
<feature type="region of interest" description="Disordered" evidence="8">
    <location>
        <begin position="1"/>
        <end position="25"/>
    </location>
</feature>
<comment type="subcellular location">
    <subcellularLocation>
        <location evidence="1 7">Cell membrane</location>
        <topology evidence="1 7">Multi-pass membrane protein</topology>
    </subcellularLocation>
</comment>
<accession>A0A078MVR8</accession>
<evidence type="ECO:0000256" key="6">
    <source>
        <dbReference type="ARBA" id="ARBA00023136"/>
    </source>
</evidence>
<evidence type="ECO:0000259" key="9">
    <source>
        <dbReference type="PROSITE" id="PS50928"/>
    </source>
</evidence>
<dbReference type="AlphaFoldDB" id="A0A078MVR8"/>
<dbReference type="GO" id="GO:0005886">
    <property type="term" value="C:plasma membrane"/>
    <property type="evidence" value="ECO:0007669"/>
    <property type="project" value="UniProtKB-SubCell"/>
</dbReference>
<evidence type="ECO:0000313" key="10">
    <source>
        <dbReference type="EMBL" id="CEA09517.1"/>
    </source>
</evidence>
<evidence type="ECO:0000256" key="8">
    <source>
        <dbReference type="SAM" id="MobiDB-lite"/>
    </source>
</evidence>
<evidence type="ECO:0000256" key="2">
    <source>
        <dbReference type="ARBA" id="ARBA00022448"/>
    </source>
</evidence>
<keyword evidence="2 7" id="KW-0813">Transport</keyword>
<feature type="domain" description="ABC transmembrane type-1" evidence="9">
    <location>
        <begin position="93"/>
        <end position="304"/>
    </location>
</feature>
<organism evidence="10">
    <name type="scientific">Arthrobacter saudimassiliensis</name>
    <dbReference type="NCBI Taxonomy" id="1461584"/>
    <lineage>
        <taxon>Bacteria</taxon>
        <taxon>Bacillati</taxon>
        <taxon>Actinomycetota</taxon>
        <taxon>Actinomycetes</taxon>
        <taxon>Micrococcales</taxon>
        <taxon>Micrococcaceae</taxon>
        <taxon>Arthrobacter</taxon>
    </lineage>
</organism>
<evidence type="ECO:0000256" key="4">
    <source>
        <dbReference type="ARBA" id="ARBA00022692"/>
    </source>
</evidence>
<protein>
    <submittedName>
        <fullName evidence="10">Trehalose transport system permease protein SugA</fullName>
    </submittedName>
</protein>
<dbReference type="PROSITE" id="PS50928">
    <property type="entry name" value="ABC_TM1"/>
    <property type="match status" value="1"/>
</dbReference>
<dbReference type="SUPFAM" id="SSF161098">
    <property type="entry name" value="MetI-like"/>
    <property type="match status" value="1"/>
</dbReference>
<evidence type="ECO:0000256" key="5">
    <source>
        <dbReference type="ARBA" id="ARBA00022989"/>
    </source>
</evidence>
<evidence type="ECO:0000256" key="3">
    <source>
        <dbReference type="ARBA" id="ARBA00022475"/>
    </source>
</evidence>
<dbReference type="CDD" id="cd06261">
    <property type="entry name" value="TM_PBP2"/>
    <property type="match status" value="1"/>
</dbReference>
<evidence type="ECO:0000256" key="7">
    <source>
        <dbReference type="RuleBase" id="RU363032"/>
    </source>
</evidence>
<keyword evidence="6 7" id="KW-0472">Membrane</keyword>
<proteinExistence type="inferred from homology"/>